<evidence type="ECO:0000313" key="3">
    <source>
        <dbReference type="Proteomes" id="UP000606653"/>
    </source>
</evidence>
<keyword evidence="3" id="KW-1185">Reference proteome</keyword>
<dbReference type="Proteomes" id="UP000606653">
    <property type="component" value="Unassembled WGS sequence"/>
</dbReference>
<evidence type="ECO:0000256" key="1">
    <source>
        <dbReference type="SAM" id="SignalP"/>
    </source>
</evidence>
<name>A0ABQ2KUX7_9BACL</name>
<feature type="chain" id="PRO_5047403540" description="Extracellular solute-binding protein" evidence="1">
    <location>
        <begin position="21"/>
        <end position="181"/>
    </location>
</feature>
<evidence type="ECO:0008006" key="4">
    <source>
        <dbReference type="Google" id="ProtNLM"/>
    </source>
</evidence>
<dbReference type="RefSeq" id="WP_018975412.1">
    <property type="nucleotide sequence ID" value="NZ_BMLN01000001.1"/>
</dbReference>
<dbReference type="PROSITE" id="PS51257">
    <property type="entry name" value="PROKAR_LIPOPROTEIN"/>
    <property type="match status" value="1"/>
</dbReference>
<dbReference type="SUPFAM" id="SSF53850">
    <property type="entry name" value="Periplasmic binding protein-like II"/>
    <property type="match status" value="1"/>
</dbReference>
<feature type="signal peptide" evidence="1">
    <location>
        <begin position="1"/>
        <end position="20"/>
    </location>
</feature>
<evidence type="ECO:0000313" key="2">
    <source>
        <dbReference type="EMBL" id="GGN92344.1"/>
    </source>
</evidence>
<dbReference type="EMBL" id="BMLN01000001">
    <property type="protein sequence ID" value="GGN92344.1"/>
    <property type="molecule type" value="Genomic_DNA"/>
</dbReference>
<accession>A0ABQ2KUX7</accession>
<dbReference type="Gene3D" id="3.40.190.10">
    <property type="entry name" value="Periplasmic binding protein-like II"/>
    <property type="match status" value="1"/>
</dbReference>
<proteinExistence type="predicted"/>
<protein>
    <recommendedName>
        <fullName evidence="4">Extracellular solute-binding protein</fullName>
    </recommendedName>
</protein>
<keyword evidence="1" id="KW-0732">Signal</keyword>
<reference evidence="3" key="1">
    <citation type="journal article" date="2019" name="Int. J. Syst. Evol. Microbiol.">
        <title>The Global Catalogue of Microorganisms (GCM) 10K type strain sequencing project: providing services to taxonomists for standard genome sequencing and annotation.</title>
        <authorList>
            <consortium name="The Broad Institute Genomics Platform"/>
            <consortium name="The Broad Institute Genome Sequencing Center for Infectious Disease"/>
            <person name="Wu L."/>
            <person name="Ma J."/>
        </authorList>
    </citation>
    <scope>NUCLEOTIDE SEQUENCE [LARGE SCALE GENOMIC DNA]</scope>
    <source>
        <strain evidence="3">CGMCC 1.6964</strain>
    </source>
</reference>
<gene>
    <name evidence="2" type="ORF">GCM10010969_04770</name>
</gene>
<sequence length="181" mass="19807">MKRRKAGVWMLMIAAIMLLAGCGKGDDNITIFMSDEGAVSQDAIGLVQEKLNTDLSELKVELNYSPLFNLQKVMIEYAAGGNSIVILPEDTIKTYGKDGAHIPLDEYFDKSEYPEGVFESGVLKDGENDAVLEEHLFGIPLTEMKMFQDTGYTPEGLLACVLVNAPDKEAAVKVLQKLTEG</sequence>
<organism evidence="2 3">
    <name type="scientific">Saccharibacillus kuerlensis</name>
    <dbReference type="NCBI Taxonomy" id="459527"/>
    <lineage>
        <taxon>Bacteria</taxon>
        <taxon>Bacillati</taxon>
        <taxon>Bacillota</taxon>
        <taxon>Bacilli</taxon>
        <taxon>Bacillales</taxon>
        <taxon>Paenibacillaceae</taxon>
        <taxon>Saccharibacillus</taxon>
    </lineage>
</organism>
<comment type="caution">
    <text evidence="2">The sequence shown here is derived from an EMBL/GenBank/DDBJ whole genome shotgun (WGS) entry which is preliminary data.</text>
</comment>